<proteinExistence type="predicted"/>
<evidence type="ECO:0008006" key="4">
    <source>
        <dbReference type="Google" id="ProtNLM"/>
    </source>
</evidence>
<evidence type="ECO:0000313" key="2">
    <source>
        <dbReference type="EMBL" id="GFO06663.1"/>
    </source>
</evidence>
<accession>A0AAV4AIP8</accession>
<feature type="chain" id="PRO_5043416481" description="MACPF domain-containing protein" evidence="1">
    <location>
        <begin position="18"/>
        <end position="759"/>
    </location>
</feature>
<dbReference type="EMBL" id="BLXT01003781">
    <property type="protein sequence ID" value="GFO06663.1"/>
    <property type="molecule type" value="Genomic_DNA"/>
</dbReference>
<gene>
    <name evidence="2" type="ORF">PoB_003316800</name>
</gene>
<protein>
    <recommendedName>
        <fullName evidence="4">MACPF domain-containing protein</fullName>
    </recommendedName>
</protein>
<organism evidence="2 3">
    <name type="scientific">Plakobranchus ocellatus</name>
    <dbReference type="NCBI Taxonomy" id="259542"/>
    <lineage>
        <taxon>Eukaryota</taxon>
        <taxon>Metazoa</taxon>
        <taxon>Spiralia</taxon>
        <taxon>Lophotrochozoa</taxon>
        <taxon>Mollusca</taxon>
        <taxon>Gastropoda</taxon>
        <taxon>Heterobranchia</taxon>
        <taxon>Euthyneura</taxon>
        <taxon>Panpulmonata</taxon>
        <taxon>Sacoglossa</taxon>
        <taxon>Placobranchoidea</taxon>
        <taxon>Plakobranchidae</taxon>
        <taxon>Plakobranchus</taxon>
    </lineage>
</organism>
<reference evidence="2 3" key="1">
    <citation type="journal article" date="2021" name="Elife">
        <title>Chloroplast acquisition without the gene transfer in kleptoplastic sea slugs, Plakobranchus ocellatus.</title>
        <authorList>
            <person name="Maeda T."/>
            <person name="Takahashi S."/>
            <person name="Yoshida T."/>
            <person name="Shimamura S."/>
            <person name="Takaki Y."/>
            <person name="Nagai Y."/>
            <person name="Toyoda A."/>
            <person name="Suzuki Y."/>
            <person name="Arimoto A."/>
            <person name="Ishii H."/>
            <person name="Satoh N."/>
            <person name="Nishiyama T."/>
            <person name="Hasebe M."/>
            <person name="Maruyama T."/>
            <person name="Minagawa J."/>
            <person name="Obokata J."/>
            <person name="Shigenobu S."/>
        </authorList>
    </citation>
    <scope>NUCLEOTIDE SEQUENCE [LARGE SCALE GENOMIC DNA]</scope>
</reference>
<dbReference type="AlphaFoldDB" id="A0AAV4AIP8"/>
<name>A0AAV4AIP8_9GAST</name>
<evidence type="ECO:0000313" key="3">
    <source>
        <dbReference type="Proteomes" id="UP000735302"/>
    </source>
</evidence>
<sequence length="759" mass="84441">MNMRLITLVLILSYVKPLPEDMSNMSELVTVATRSPANQAQLEDLESYQSGHTMETLANFMEHVGTSQKVTNKSSLQREKEELIKSKQGAGKNDLFENDGSLQRVDAQNRTPELTTSLLENISATNVSGVFFDFALLNKEEEVKEKPLDEKSGGLSAKPVLSQENRCPLGLSVQSSPPPLSQKETGGALVAMESSGDKTKYDDNELDLIQELSLSDSNLRGHVTQWYGAQITTMTQENASTSHHGQVTSVTLLGEDGDIDLALTFTCQGRCDKEICFPSSCSATSIVYGTCRDNLAKDCPHVWEEGRISFEHMRNVGFIFDENFVYKISTCPRPVQKHVEQKESERSTLENVGKLESQFSIGIDNVPATEGGIKSSFTSPATKDETFQDSRILSFTKALSFVPVTDSATGLTFVNKTIYDCHNMSQSTALPWSLKFNYDFISPTKLEDFNYVKSLSDYYPGFNKNILKAHLCYPDLIETCSRTADFKELSEMYAQKCQKSEAVVISKFPRVSYYSNRFCAYCNEGRYRKYVLSHNNHVKVKGHDFFVLMSLSESKAFNFKLISDPSSRNPLKFPWSEATCSVPPQDSSSSQGLNAALQIPESGGDSVCSITCDDPSFTLRSDGLCKARHVAFLALADDGLAPLCPLAMTGLANYLACGLEDQLESLRNADVSAESVSPVFDSTYNKTLYVVKLRMELPEQSESFFSNSGKGIYINIYRSVLLVKAFQTHPQSREVCHFLKKWNSSGVQLWTTRREQLCA</sequence>
<comment type="caution">
    <text evidence="2">The sequence shown here is derived from an EMBL/GenBank/DDBJ whole genome shotgun (WGS) entry which is preliminary data.</text>
</comment>
<feature type="signal peptide" evidence="1">
    <location>
        <begin position="1"/>
        <end position="17"/>
    </location>
</feature>
<keyword evidence="1" id="KW-0732">Signal</keyword>
<keyword evidence="3" id="KW-1185">Reference proteome</keyword>
<dbReference type="Proteomes" id="UP000735302">
    <property type="component" value="Unassembled WGS sequence"/>
</dbReference>
<evidence type="ECO:0000256" key="1">
    <source>
        <dbReference type="SAM" id="SignalP"/>
    </source>
</evidence>